<dbReference type="Gene3D" id="2.10.90.10">
    <property type="entry name" value="Cystine-knot cytokines"/>
    <property type="match status" value="1"/>
</dbReference>
<dbReference type="PANTHER" id="PTHR15283">
    <property type="entry name" value="GREMLIN 1"/>
    <property type="match status" value="1"/>
</dbReference>
<keyword evidence="3 6" id="KW-0732">Signal</keyword>
<dbReference type="PANTHER" id="PTHR15283:SF4">
    <property type="entry name" value="BURSICON"/>
    <property type="match status" value="1"/>
</dbReference>
<evidence type="ECO:0000259" key="7">
    <source>
        <dbReference type="PROSITE" id="PS01225"/>
    </source>
</evidence>
<evidence type="ECO:0000256" key="5">
    <source>
        <dbReference type="PROSITE-ProRule" id="PRU00039"/>
    </source>
</evidence>
<reference evidence="8" key="1">
    <citation type="journal article" date="2006" name="Dev. Biol.">
        <title>Asymmetric expression of the BMP antagonists chordin and gremlin in the sea anemone Nematostella vectensis: implications for the evolution of axial patterning.</title>
        <authorList>
            <person name="Rentzsch F."/>
            <person name="Anton R."/>
            <person name="Saina M."/>
            <person name="Hammerschmidt M."/>
            <person name="Holstein T.W."/>
            <person name="Technau U."/>
        </authorList>
    </citation>
    <scope>NUCLEOTIDE SEQUENCE</scope>
</reference>
<keyword evidence="2" id="KW-0964">Secreted</keyword>
<feature type="domain" description="CTCK" evidence="7">
    <location>
        <begin position="99"/>
        <end position="178"/>
    </location>
</feature>
<organism evidence="8">
    <name type="scientific">Nematostella vectensis</name>
    <name type="common">Starlet sea anemone</name>
    <dbReference type="NCBI Taxonomy" id="45351"/>
    <lineage>
        <taxon>Eukaryota</taxon>
        <taxon>Metazoa</taxon>
        <taxon>Cnidaria</taxon>
        <taxon>Anthozoa</taxon>
        <taxon>Hexacorallia</taxon>
        <taxon>Actiniaria</taxon>
        <taxon>Edwardsiidae</taxon>
        <taxon>Nematostella</taxon>
    </lineage>
</organism>
<keyword evidence="4" id="KW-1015">Disulfide bond</keyword>
<dbReference type="PROSITE" id="PS01225">
    <property type="entry name" value="CTCK_2"/>
    <property type="match status" value="1"/>
</dbReference>
<proteinExistence type="evidence at transcript level"/>
<comment type="subcellular location">
    <subcellularLocation>
        <location evidence="1">Secreted</location>
    </subcellularLocation>
</comment>
<accession>Q0N4Q0</accession>
<dbReference type="GO" id="GO:0005576">
    <property type="term" value="C:extracellular region"/>
    <property type="evidence" value="ECO:0007669"/>
    <property type="project" value="UniProtKB-SubCell"/>
</dbReference>
<comment type="caution">
    <text evidence="5">Lacks conserved residue(s) required for the propagation of feature annotation.</text>
</comment>
<dbReference type="SMART" id="SM00041">
    <property type="entry name" value="CT"/>
    <property type="match status" value="1"/>
</dbReference>
<dbReference type="SMR" id="Q0N4Q0"/>
<evidence type="ECO:0000256" key="2">
    <source>
        <dbReference type="ARBA" id="ARBA00022525"/>
    </source>
</evidence>
<dbReference type="Pfam" id="PF03045">
    <property type="entry name" value="DAN"/>
    <property type="match status" value="1"/>
</dbReference>
<protein>
    <submittedName>
        <fullName evidence="8">Gremlin</fullName>
    </submittedName>
</protein>
<dbReference type="InterPro" id="IPR004133">
    <property type="entry name" value="DAN_dom"/>
</dbReference>
<sequence>MEQKAEMALVFSALLLLSPHLPEAKSINELHSNSVDDQANRRLTHRLPIISEKEGETKHIKAPETAEITENPGKYLPLKGGSTIMSLKLKRNDLRGDWCKLRPVLQKLHHPGCNSSFIMNNMCYGQCMSFFIPRHFTSCAFCTPVSKNVVSVHLKCAGDLKVVKKVSIIQSCSCRPCGNQYI</sequence>
<evidence type="ECO:0000313" key="8">
    <source>
        <dbReference type="EMBL" id="ABF06563.1"/>
    </source>
</evidence>
<evidence type="ECO:0000256" key="3">
    <source>
        <dbReference type="ARBA" id="ARBA00022729"/>
    </source>
</evidence>
<dbReference type="InterPro" id="IPR029034">
    <property type="entry name" value="Cystine-knot_cytokine"/>
</dbReference>
<name>Q0N4Q0_NEMVE</name>
<evidence type="ECO:0000256" key="4">
    <source>
        <dbReference type="ARBA" id="ARBA00023157"/>
    </source>
</evidence>
<feature type="signal peptide" evidence="6">
    <location>
        <begin position="1"/>
        <end position="24"/>
    </location>
</feature>
<dbReference type="EMBL" id="DQ471325">
    <property type="protein sequence ID" value="ABF06563.1"/>
    <property type="molecule type" value="mRNA"/>
</dbReference>
<dbReference type="AlphaFoldDB" id="Q0N4Q0"/>
<feature type="chain" id="PRO_5004175237" evidence="6">
    <location>
        <begin position="25"/>
        <end position="182"/>
    </location>
</feature>
<evidence type="ECO:0000256" key="6">
    <source>
        <dbReference type="SAM" id="SignalP"/>
    </source>
</evidence>
<dbReference type="InterPro" id="IPR006207">
    <property type="entry name" value="Cys_knot_C"/>
</dbReference>
<dbReference type="HOGENOM" id="CLU_101024_1_0_1"/>
<evidence type="ECO:0000256" key="1">
    <source>
        <dbReference type="ARBA" id="ARBA00004613"/>
    </source>
</evidence>